<protein>
    <recommendedName>
        <fullName evidence="2">Host-nuclease inhibitor protein Gam</fullName>
    </recommendedName>
</protein>
<organism evidence="1">
    <name type="scientific">bioreactor metagenome</name>
    <dbReference type="NCBI Taxonomy" id="1076179"/>
    <lineage>
        <taxon>unclassified sequences</taxon>
        <taxon>metagenomes</taxon>
        <taxon>ecological metagenomes</taxon>
    </lineage>
</organism>
<comment type="caution">
    <text evidence="1">The sequence shown here is derived from an EMBL/GenBank/DDBJ whole genome shotgun (WGS) entry which is preliminary data.</text>
</comment>
<accession>A0A644YIL2</accession>
<sequence>MARKRIIEAPALKSWEDVDAALREIAEAELTLGDIEAEMNRQILGAKKVAEQQSKPHADRISKLEGDLKEFVTAHRDELGNVKTKPLNYGSVGFRLSTSVSLPKSKEKLNEIIRKIKARKLKDCIVVEEKISKEALKKQGENIVIAVGAKWSQKDVFGYEVFKDKVERTNTPEDL</sequence>
<dbReference type="Pfam" id="PF07352">
    <property type="entry name" value="Phage_Mu_Gam"/>
    <property type="match status" value="1"/>
</dbReference>
<gene>
    <name evidence="1" type="ORF">SDC9_74739</name>
</gene>
<dbReference type="Gene3D" id="1.20.5.170">
    <property type="match status" value="1"/>
</dbReference>
<dbReference type="AlphaFoldDB" id="A0A644YIL2"/>
<dbReference type="GO" id="GO:0003690">
    <property type="term" value="F:double-stranded DNA binding"/>
    <property type="evidence" value="ECO:0007669"/>
    <property type="project" value="InterPro"/>
</dbReference>
<dbReference type="SUPFAM" id="SSF161266">
    <property type="entry name" value="Gam-like"/>
    <property type="match status" value="1"/>
</dbReference>
<evidence type="ECO:0008006" key="2">
    <source>
        <dbReference type="Google" id="ProtNLM"/>
    </source>
</evidence>
<proteinExistence type="predicted"/>
<dbReference type="InterPro" id="IPR009951">
    <property type="entry name" value="Host-nuc_inhib_Gam"/>
</dbReference>
<evidence type="ECO:0000313" key="1">
    <source>
        <dbReference type="EMBL" id="MPM28220.1"/>
    </source>
</evidence>
<name>A0A644YIL2_9ZZZZ</name>
<reference evidence="1" key="1">
    <citation type="submission" date="2019-08" db="EMBL/GenBank/DDBJ databases">
        <authorList>
            <person name="Kucharzyk K."/>
            <person name="Murdoch R.W."/>
            <person name="Higgins S."/>
            <person name="Loffler F."/>
        </authorList>
    </citation>
    <scope>NUCLEOTIDE SEQUENCE</scope>
</reference>
<dbReference type="GO" id="GO:0042262">
    <property type="term" value="P:DNA protection"/>
    <property type="evidence" value="ECO:0007669"/>
    <property type="project" value="InterPro"/>
</dbReference>
<dbReference type="EMBL" id="VSSQ01005195">
    <property type="protein sequence ID" value="MPM28220.1"/>
    <property type="molecule type" value="Genomic_DNA"/>
</dbReference>